<dbReference type="Proteomes" id="UP000829476">
    <property type="component" value="Chromosome"/>
</dbReference>
<evidence type="ECO:0000313" key="2">
    <source>
        <dbReference type="Proteomes" id="UP000829476"/>
    </source>
</evidence>
<dbReference type="Pfam" id="PF14079">
    <property type="entry name" value="DUF4260"/>
    <property type="match status" value="1"/>
</dbReference>
<dbReference type="EMBL" id="CP094326">
    <property type="protein sequence ID" value="UNY99422.1"/>
    <property type="molecule type" value="Genomic_DNA"/>
</dbReference>
<accession>A0ABY3YPB4</accession>
<protein>
    <submittedName>
        <fullName evidence="1">DUF4260 domain-containing protein</fullName>
    </submittedName>
</protein>
<organism evidence="1 2">
    <name type="scientific">Zhouia spongiae</name>
    <dbReference type="NCBI Taxonomy" id="2202721"/>
    <lineage>
        <taxon>Bacteria</taxon>
        <taxon>Pseudomonadati</taxon>
        <taxon>Bacteroidota</taxon>
        <taxon>Flavobacteriia</taxon>
        <taxon>Flavobacteriales</taxon>
        <taxon>Flavobacteriaceae</taxon>
        <taxon>Zhouia</taxon>
    </lineage>
</organism>
<keyword evidence="2" id="KW-1185">Reference proteome</keyword>
<dbReference type="RefSeq" id="WP_242937795.1">
    <property type="nucleotide sequence ID" value="NZ_CP094326.1"/>
</dbReference>
<reference evidence="1 2" key="1">
    <citation type="journal article" date="2018" name="Int. J. Syst. Evol. Microbiol.">
        <title>Zhouia spongiae sp. nov., isolated from a marine sponge.</title>
        <authorList>
            <person name="Zhuang L."/>
            <person name="Lin B."/>
            <person name="Qin F."/>
            <person name="Luo L."/>
        </authorList>
    </citation>
    <scope>NUCLEOTIDE SEQUENCE [LARGE SCALE GENOMIC DNA]</scope>
    <source>
        <strain evidence="1 2">HN-Y44</strain>
    </source>
</reference>
<gene>
    <name evidence="1" type="ORF">MQE36_03545</name>
</gene>
<proteinExistence type="predicted"/>
<dbReference type="InterPro" id="IPR025356">
    <property type="entry name" value="DUF4260"/>
</dbReference>
<evidence type="ECO:0000313" key="1">
    <source>
        <dbReference type="EMBL" id="UNY99422.1"/>
    </source>
</evidence>
<name>A0ABY3YPB4_9FLAO</name>
<sequence length="119" mass="13733">MKNSIKIEELLMFFLGVCLFNRLSFEWWWFLILFLLPDIGMLGYVANSRIGALTYNLLHHKAIAIGLYFLGLYLSNEYIQLVGIIIFSHASFDRILGYGLKYTTSFHDTHLGKIGNAHE</sequence>